<organism evidence="4 5">
    <name type="scientific">Halorussus aquaticus</name>
    <dbReference type="NCBI Taxonomy" id="2953748"/>
    <lineage>
        <taxon>Archaea</taxon>
        <taxon>Methanobacteriati</taxon>
        <taxon>Methanobacteriota</taxon>
        <taxon>Stenosarchaea group</taxon>
        <taxon>Halobacteria</taxon>
        <taxon>Halobacteriales</taxon>
        <taxon>Haladaptataceae</taxon>
        <taxon>Halorussus</taxon>
    </lineage>
</organism>
<sequence length="642" mass="66875">MRNPLARFRDADPDCACDPTFEGDRLLLDAADCPGAGDLAAEPACRRTAVGALADREADAVVTRTDHLERAYGGESAALLVAAGRFAERAAFYDRHLADRATRDPLGAARAAVGRAGPVGELVAETGLAECAHQSEGYADALRPFVGPPIAKARVAAEPPPNATLAETRRLATGATVRVYEDRRALRTYHLEPVEHAFEESALAVLARAYGLLAEGAVEPGERAPGRAVRQVADRDAPVEALAAALHKHTRGYGVLADFFADPSVSDVFATAPVGETPIRLTADGERMRTNVRLTESGAAALASRFRRSSGRAFSRASPTLDATAELDATPAVGATADSGASAETGSGTVRVAGVTDPVSDGPGFAFRAHDAMPWTLPALVANDTVAPKAAALLSLAAERAAAGLVAGPRGAGKTTLLGALCWELPAATRTVVIEDTPELPVSALQCRGRDVQPLRTESGDGPGLEPAEALRTALRLGEGALVVGEVRGEEAAVLYEAMRVGASGDAVLGTIHGDGGAGVRERVVSDLGVPESSFATTDLVVTLEAFETPDGKRRRVKAIEEVVDGDQFQTLFGVRSDGLAPTGRIDRGNSALVNTLASSTESYADVRDALADREQTLAELASEGRTDPEPVVRAYADRREP</sequence>
<dbReference type="Gene3D" id="3.30.450.380">
    <property type="match status" value="1"/>
</dbReference>
<accession>A0ABD5Q0V4</accession>
<dbReference type="Pfam" id="PF00437">
    <property type="entry name" value="T2SSE"/>
    <property type="match status" value="1"/>
</dbReference>
<dbReference type="GeneID" id="73045101"/>
<evidence type="ECO:0000313" key="4">
    <source>
        <dbReference type="EMBL" id="MFC4824218.1"/>
    </source>
</evidence>
<gene>
    <name evidence="4" type="ORF">ACFO9K_08075</name>
</gene>
<comment type="similarity">
    <text evidence="1">Belongs to the GSP E family.</text>
</comment>
<dbReference type="Gene3D" id="3.40.50.300">
    <property type="entry name" value="P-loop containing nucleotide triphosphate hydrolases"/>
    <property type="match status" value="1"/>
</dbReference>
<dbReference type="SUPFAM" id="SSF52540">
    <property type="entry name" value="P-loop containing nucleoside triphosphate hydrolases"/>
    <property type="match status" value="1"/>
</dbReference>
<evidence type="ECO:0000259" key="3">
    <source>
        <dbReference type="Pfam" id="PF00437"/>
    </source>
</evidence>
<dbReference type="AlphaFoldDB" id="A0ABD5Q0V4"/>
<dbReference type="PANTHER" id="PTHR30486:SF6">
    <property type="entry name" value="TYPE IV PILUS RETRACTATION ATPASE PILT"/>
    <property type="match status" value="1"/>
</dbReference>
<name>A0ABD5Q0V4_9EURY</name>
<reference evidence="4 5" key="1">
    <citation type="journal article" date="2019" name="Int. J. Syst. Evol. Microbiol.">
        <title>The Global Catalogue of Microorganisms (GCM) 10K type strain sequencing project: providing services to taxonomists for standard genome sequencing and annotation.</title>
        <authorList>
            <consortium name="The Broad Institute Genomics Platform"/>
            <consortium name="The Broad Institute Genome Sequencing Center for Infectious Disease"/>
            <person name="Wu L."/>
            <person name="Ma J."/>
        </authorList>
    </citation>
    <scope>NUCLEOTIDE SEQUENCE [LARGE SCALE GENOMIC DNA]</scope>
    <source>
        <strain evidence="4 5">XZYJ18</strain>
    </source>
</reference>
<dbReference type="RefSeq" id="WP_254266714.1">
    <property type="nucleotide sequence ID" value="NZ_CP100400.1"/>
</dbReference>
<evidence type="ECO:0000256" key="1">
    <source>
        <dbReference type="ARBA" id="ARBA00006611"/>
    </source>
</evidence>
<dbReference type="PANTHER" id="PTHR30486">
    <property type="entry name" value="TWITCHING MOTILITY PROTEIN PILT"/>
    <property type="match status" value="1"/>
</dbReference>
<dbReference type="Proteomes" id="UP001595945">
    <property type="component" value="Unassembled WGS sequence"/>
</dbReference>
<dbReference type="InterPro" id="IPR027417">
    <property type="entry name" value="P-loop_NTPase"/>
</dbReference>
<evidence type="ECO:0000256" key="2">
    <source>
        <dbReference type="SAM" id="MobiDB-lite"/>
    </source>
</evidence>
<keyword evidence="5" id="KW-1185">Reference proteome</keyword>
<protein>
    <submittedName>
        <fullName evidence="4">ATPase, T2SS/T4P/T4SS family</fullName>
    </submittedName>
</protein>
<evidence type="ECO:0000313" key="5">
    <source>
        <dbReference type="Proteomes" id="UP001595945"/>
    </source>
</evidence>
<proteinExistence type="inferred from homology"/>
<dbReference type="InterPro" id="IPR001482">
    <property type="entry name" value="T2SS/T4SS_dom"/>
</dbReference>
<feature type="region of interest" description="Disordered" evidence="2">
    <location>
        <begin position="620"/>
        <end position="642"/>
    </location>
</feature>
<dbReference type="InterPro" id="IPR050921">
    <property type="entry name" value="T4SS_GSP_E_ATPase"/>
</dbReference>
<feature type="domain" description="Bacterial type II secretion system protein E" evidence="3">
    <location>
        <begin position="351"/>
        <end position="538"/>
    </location>
</feature>
<dbReference type="EMBL" id="JBHSHT010000001">
    <property type="protein sequence ID" value="MFC4824218.1"/>
    <property type="molecule type" value="Genomic_DNA"/>
</dbReference>
<comment type="caution">
    <text evidence="4">The sequence shown here is derived from an EMBL/GenBank/DDBJ whole genome shotgun (WGS) entry which is preliminary data.</text>
</comment>